<name>A0A0B5E6V4_9RHOB</name>
<keyword evidence="3" id="KW-1185">Reference proteome</keyword>
<dbReference type="KEGG" id="cid:P73_4445"/>
<protein>
    <recommendedName>
        <fullName evidence="1">Carboxymuconolactone decarboxylase-like domain-containing protein</fullName>
    </recommendedName>
</protein>
<dbReference type="Gene3D" id="1.20.1290.10">
    <property type="entry name" value="AhpD-like"/>
    <property type="match status" value="1"/>
</dbReference>
<dbReference type="OrthoDB" id="122912at2"/>
<dbReference type="PANTHER" id="PTHR35446">
    <property type="entry name" value="SI:CH211-175M2.5"/>
    <property type="match status" value="1"/>
</dbReference>
<dbReference type="Proteomes" id="UP000031521">
    <property type="component" value="Plasmid pP73A"/>
</dbReference>
<dbReference type="InterPro" id="IPR029032">
    <property type="entry name" value="AhpD-like"/>
</dbReference>
<dbReference type="Pfam" id="PF02627">
    <property type="entry name" value="CMD"/>
    <property type="match status" value="1"/>
</dbReference>
<evidence type="ECO:0000313" key="3">
    <source>
        <dbReference type="Proteomes" id="UP000031521"/>
    </source>
</evidence>
<dbReference type="HOGENOM" id="CLU_082760_1_0_5"/>
<dbReference type="EMBL" id="CP004394">
    <property type="protein sequence ID" value="AJE49160.1"/>
    <property type="molecule type" value="Genomic_DNA"/>
</dbReference>
<dbReference type="AlphaFoldDB" id="A0A0B5E6V4"/>
<sequence length="184" mass="20071">MPFLKSLPENAGPPHVFKRHPEVYGPFSEMSEALMNGPSPLSQAERELILAYAAGVMGCDFVYTGHSEVAYARGIPRGTLEALLEDPDSAPVNDRLRPLLAFVRKLAADPNGMRQEDADAVFAAGWDEDALHDAVAVTARAGFMHRLVQGMGFAPLDPEVAKSHAGKRVEHGYVNIYRTFRKPG</sequence>
<dbReference type="SUPFAM" id="SSF69118">
    <property type="entry name" value="AhpD-like"/>
    <property type="match status" value="1"/>
</dbReference>
<evidence type="ECO:0000259" key="1">
    <source>
        <dbReference type="Pfam" id="PF02627"/>
    </source>
</evidence>
<evidence type="ECO:0000313" key="2">
    <source>
        <dbReference type="EMBL" id="AJE49160.1"/>
    </source>
</evidence>
<organism evidence="2 3">
    <name type="scientific">Celeribacter indicus</name>
    <dbReference type="NCBI Taxonomy" id="1208324"/>
    <lineage>
        <taxon>Bacteria</taxon>
        <taxon>Pseudomonadati</taxon>
        <taxon>Pseudomonadota</taxon>
        <taxon>Alphaproteobacteria</taxon>
        <taxon>Rhodobacterales</taxon>
        <taxon>Roseobacteraceae</taxon>
        <taxon>Celeribacter</taxon>
    </lineage>
</organism>
<feature type="domain" description="Carboxymuconolactone decarboxylase-like" evidence="1">
    <location>
        <begin position="21"/>
        <end position="86"/>
    </location>
</feature>
<gene>
    <name evidence="2" type="ORF">P73_4445</name>
</gene>
<reference evidence="2 3" key="1">
    <citation type="journal article" date="2014" name="Int. J. Syst. Evol. Microbiol.">
        <title>Celeribacter indicus sp. nov., a polycyclic aromatic hydrocarbon-degrading bacterium from deep-sea sediment and reclassification of Huaishuia halophila as Celeribacter halophilus comb. nov.</title>
        <authorList>
            <person name="Lai Q."/>
            <person name="Cao J."/>
            <person name="Yuan J."/>
            <person name="Li F."/>
            <person name="Shao Z."/>
        </authorList>
    </citation>
    <scope>NUCLEOTIDE SEQUENCE [LARGE SCALE GENOMIC DNA]</scope>
    <source>
        <strain evidence="2">P73</strain>
        <plasmid evidence="3">Plasmid pP73A</plasmid>
    </source>
</reference>
<dbReference type="RefSeq" id="WP_052453637.1">
    <property type="nucleotide sequence ID" value="NZ_CP004394.1"/>
</dbReference>
<dbReference type="PANTHER" id="PTHR35446:SF2">
    <property type="entry name" value="CARBOXYMUCONOLACTONE DECARBOXYLASE-LIKE DOMAIN-CONTAINING PROTEIN"/>
    <property type="match status" value="1"/>
</dbReference>
<geneLocation type="plasmid" evidence="2 3">
    <name>pP73A</name>
</geneLocation>
<accession>A0A0B5E6V4</accession>
<proteinExistence type="predicted"/>
<dbReference type="InterPro" id="IPR003779">
    <property type="entry name" value="CMD-like"/>
</dbReference>
<dbReference type="GO" id="GO:0051920">
    <property type="term" value="F:peroxiredoxin activity"/>
    <property type="evidence" value="ECO:0007669"/>
    <property type="project" value="InterPro"/>
</dbReference>
<keyword evidence="2" id="KW-0614">Plasmid</keyword>